<feature type="chain" id="PRO_5016637733" evidence="1">
    <location>
        <begin position="19"/>
        <end position="512"/>
    </location>
</feature>
<gene>
    <name evidence="2" type="ORF">DDE83_000923</name>
</gene>
<proteinExistence type="predicted"/>
<dbReference type="EC" id="3.1.3.41" evidence="2"/>
<accession>A0A364NF18</accession>
<keyword evidence="3" id="KW-1185">Reference proteome</keyword>
<reference evidence="3" key="1">
    <citation type="submission" date="2018-05" db="EMBL/GenBank/DDBJ databases">
        <title>Draft genome sequence of Stemphylium lycopersici strain CIDEFI 213.</title>
        <authorList>
            <person name="Medina R."/>
            <person name="Franco M.E.E."/>
            <person name="Lucentini C.G."/>
            <person name="Saparrat M.C.N."/>
            <person name="Balatti P.A."/>
        </authorList>
    </citation>
    <scope>NUCLEOTIDE SEQUENCE [LARGE SCALE GENOMIC DNA]</scope>
    <source>
        <strain evidence="3">CIDEFI 213</strain>
    </source>
</reference>
<dbReference type="Proteomes" id="UP000249619">
    <property type="component" value="Unassembled WGS sequence"/>
</dbReference>
<evidence type="ECO:0000313" key="2">
    <source>
        <dbReference type="EMBL" id="RAR15691.1"/>
    </source>
</evidence>
<evidence type="ECO:0000313" key="3">
    <source>
        <dbReference type="Proteomes" id="UP000249619"/>
    </source>
</evidence>
<dbReference type="InterPro" id="IPR029033">
    <property type="entry name" value="His_PPase_superfam"/>
</dbReference>
<dbReference type="PANTHER" id="PTHR11567">
    <property type="entry name" value="ACID PHOSPHATASE-RELATED"/>
    <property type="match status" value="1"/>
</dbReference>
<dbReference type="PANTHER" id="PTHR11567:SF195">
    <property type="entry name" value="ACID PHOSPHATASE, PUTATIVE (AFU_ORTHOLOGUE AFUA_3G14570)-RELATED"/>
    <property type="match status" value="1"/>
</dbReference>
<dbReference type="EC" id="3.1.3.2" evidence="2"/>
<name>A0A364NF18_STELY</name>
<dbReference type="EMBL" id="QGDH01000009">
    <property type="protein sequence ID" value="RAR15691.1"/>
    <property type="molecule type" value="Genomic_DNA"/>
</dbReference>
<evidence type="ECO:0000256" key="1">
    <source>
        <dbReference type="SAM" id="SignalP"/>
    </source>
</evidence>
<keyword evidence="2" id="KW-0378">Hydrolase</keyword>
<sequence length="512" mass="56748">MQNTVLCILSALVLTCTAFMLTHLLSANIDTASRNYVSLMLATIATSISAQNVPKIDLEWYPPKKTWINDLDQVLNGTGTNGFVFNSSQLPNGVEYGTYNWCNMPHARKDEYVKAGDGFELVYVEVIHRHHKRTPYASNTFPRESYRWECTDQGLFYYGEPLSPSGSTSASAYWKVYTDAINPFAQPGFNGSCQFPQITRGGLEDSWQHGKDLYGVYHGLLGFLPDKIGDKVTYRVSNNVITSEVVGMLIGGMYNPDDNVPLHVQPSDIDSLEPGYSCPTASSLYSSYGVGSSAANWTAHLDATQPLFNSLDAVSGVASDSAEWHNWFDHYYDNLSARQCHDKPLPCNISDPDLCISQQQADTVYRFGQYEYSFIYRDSPQSLQAAAGSYGVFMAELANNIRSFIDGKSPIIYRHNVAHDGSIARLLSFLQIETMVWVGMGSEIVFEIYKKKGGADKSFVRILWGGQVLRSSNPSLGVADGGVDMLDLEVFLAYIDGLVGKRAEKVVEFCQS</sequence>
<dbReference type="GO" id="GO:0003993">
    <property type="term" value="F:acid phosphatase activity"/>
    <property type="evidence" value="ECO:0007669"/>
    <property type="project" value="UniProtKB-EC"/>
</dbReference>
<dbReference type="AlphaFoldDB" id="A0A364NF18"/>
<comment type="caution">
    <text evidence="2">The sequence shown here is derived from an EMBL/GenBank/DDBJ whole genome shotgun (WGS) entry which is preliminary data.</text>
</comment>
<organism evidence="2 3">
    <name type="scientific">Stemphylium lycopersici</name>
    <name type="common">Tomato gray leaf spot disease fungus</name>
    <name type="synonym">Thyrospora lycopersici</name>
    <dbReference type="NCBI Taxonomy" id="183478"/>
    <lineage>
        <taxon>Eukaryota</taxon>
        <taxon>Fungi</taxon>
        <taxon>Dikarya</taxon>
        <taxon>Ascomycota</taxon>
        <taxon>Pezizomycotina</taxon>
        <taxon>Dothideomycetes</taxon>
        <taxon>Pleosporomycetidae</taxon>
        <taxon>Pleosporales</taxon>
        <taxon>Pleosporineae</taxon>
        <taxon>Pleosporaceae</taxon>
        <taxon>Stemphylium</taxon>
    </lineage>
</organism>
<dbReference type="SUPFAM" id="SSF53254">
    <property type="entry name" value="Phosphoglycerate mutase-like"/>
    <property type="match status" value="1"/>
</dbReference>
<dbReference type="Gene3D" id="3.40.50.1240">
    <property type="entry name" value="Phosphoglycerate mutase-like"/>
    <property type="match status" value="1"/>
</dbReference>
<protein>
    <submittedName>
        <fullName evidence="2">Histidine acid phosphatase-like protein</fullName>
        <ecNumber evidence="2">3.1.3.2</ecNumber>
        <ecNumber evidence="2">3.1.3.41</ecNumber>
    </submittedName>
</protein>
<keyword evidence="1" id="KW-0732">Signal</keyword>
<dbReference type="OrthoDB" id="10262962at2759"/>
<feature type="signal peptide" evidence="1">
    <location>
        <begin position="1"/>
        <end position="18"/>
    </location>
</feature>
<dbReference type="InterPro" id="IPR050645">
    <property type="entry name" value="Histidine_acid_phosphatase"/>
</dbReference>